<gene>
    <name evidence="2" type="ORF">O164_13305</name>
</gene>
<dbReference type="Pfam" id="PF03432">
    <property type="entry name" value="Relaxase"/>
    <property type="match status" value="1"/>
</dbReference>
<dbReference type="EMBL" id="AXUP01000166">
    <property type="protein sequence ID" value="ESW39152.1"/>
    <property type="molecule type" value="Genomic_DNA"/>
</dbReference>
<comment type="caution">
    <text evidence="2">The sequence shown here is derived from an EMBL/GenBank/DDBJ whole genome shotgun (WGS) entry which is preliminary data.</text>
</comment>
<sequence length="396" mass="45533">MIAKIFPKSSGSFKKRIRYIFGCTKHDHAISEIRTIALNCLAPDPLPGIQGGSDKDVLAMVAEFDQVEAMRRMSIDSDRPIKPVFHAMLSLRLGEHLTDEQWAQAVQTYMHDLGFSEDNKYVAVMHRDTDHEHVHIVANRIYLDEDFRLVSDSNERSISLDSASDLEDMFGLSKAPRPTETWGTAYTHAEVKAAASQNDIPHKARMIAKIAGCIEQTLAEGGDMFTLVRYLRRQQVYIHLTKDEAGQPKGIAYEFNGKVISGRKLKRSRLTFQRLITQEGISYDPETIHELEIEIARRYQDDQNGVGERFVYVRFFSKTRRFDVKFEPKSKSEREIDALVEAIQRFLSALFGIPFESKKEKERREAKYIEYIPTMQLTRATFGMGERRRQESDLTI</sequence>
<protein>
    <submittedName>
        <fullName evidence="2">Relaxase</fullName>
    </submittedName>
</protein>
<reference evidence="2 3" key="1">
    <citation type="submission" date="2013-10" db="EMBL/GenBank/DDBJ databases">
        <title>Whole Genome Shotgun Sequence of Pseudomonas taiwanensis SJ9.</title>
        <authorList>
            <person name="Hong S.-J."/>
            <person name="Shin J.-H."/>
        </authorList>
    </citation>
    <scope>NUCLEOTIDE SEQUENCE [LARGE SCALE GENOMIC DNA]</scope>
    <source>
        <strain evidence="2 3">SJ9</strain>
    </source>
</reference>
<dbReference type="AlphaFoldDB" id="V7DA01"/>
<organism evidence="2 3">
    <name type="scientific">Pseudomonas taiwanensis SJ9</name>
    <dbReference type="NCBI Taxonomy" id="1388762"/>
    <lineage>
        <taxon>Bacteria</taxon>
        <taxon>Pseudomonadati</taxon>
        <taxon>Pseudomonadota</taxon>
        <taxon>Gammaproteobacteria</taxon>
        <taxon>Pseudomonadales</taxon>
        <taxon>Pseudomonadaceae</taxon>
        <taxon>Pseudomonas</taxon>
    </lineage>
</organism>
<proteinExistence type="predicted"/>
<dbReference type="Proteomes" id="UP000018511">
    <property type="component" value="Unassembled WGS sequence"/>
</dbReference>
<dbReference type="PATRIC" id="fig|1388762.3.peg.2660"/>
<evidence type="ECO:0000259" key="1">
    <source>
        <dbReference type="Pfam" id="PF03432"/>
    </source>
</evidence>
<evidence type="ECO:0000313" key="2">
    <source>
        <dbReference type="EMBL" id="ESW39152.1"/>
    </source>
</evidence>
<name>V7DA01_9PSED</name>
<dbReference type="InterPro" id="IPR005094">
    <property type="entry name" value="Endonuclease_MobA/VirD2"/>
</dbReference>
<accession>V7DA01</accession>
<feature type="domain" description="MobA/VirD2-like nuclease" evidence="1">
    <location>
        <begin position="55"/>
        <end position="171"/>
    </location>
</feature>
<evidence type="ECO:0000313" key="3">
    <source>
        <dbReference type="Proteomes" id="UP000018511"/>
    </source>
</evidence>